<evidence type="ECO:0000313" key="4">
    <source>
        <dbReference type="Proteomes" id="UP000886883"/>
    </source>
</evidence>
<dbReference type="InterPro" id="IPR041644">
    <property type="entry name" value="GNAT_C"/>
</dbReference>
<proteinExistence type="predicted"/>
<evidence type="ECO:0000313" key="3">
    <source>
        <dbReference type="EMBL" id="HJB90905.1"/>
    </source>
</evidence>
<dbReference type="Pfam" id="PF18164">
    <property type="entry name" value="GNAT_C"/>
    <property type="match status" value="1"/>
</dbReference>
<comment type="caution">
    <text evidence="3">The sequence shown here is derived from an EMBL/GenBank/DDBJ whole genome shotgun (WGS) entry which is preliminary data.</text>
</comment>
<evidence type="ECO:0000259" key="2">
    <source>
        <dbReference type="Pfam" id="PF18164"/>
    </source>
</evidence>
<sequence>MTLETLLPLLQFDSAIEVAVKQKFAKSWRQIETIAETAYSSDDFDFPMCKRMPLTRLSVVVYLLSQKYAEYESTGVAGDIIVDTFRDVSLRANLYYEQSGNIGISKDDVIWFRHIMNVHIFKIGTLQYQKFNMIYLDEETIGEPYMVFTEEQKRILPSDSPVINCHIQKGADICTTSVKESFERARVFFGEHFPTTQYKAFLCYSWLLYPPMLKRLSEESNIKKFAEYFSIVGYCSDSEQAKENLFNNDKHNSLHKLTSLQRLATDEPEIFGFGCGVIMF</sequence>
<dbReference type="AlphaFoldDB" id="A0A9D2SCG0"/>
<feature type="domain" description="GNAT-like C-terminal" evidence="2">
    <location>
        <begin position="120"/>
        <end position="265"/>
    </location>
</feature>
<feature type="domain" description="N-acyltransferase N-terminal" evidence="1">
    <location>
        <begin position="3"/>
        <end position="115"/>
    </location>
</feature>
<evidence type="ECO:0000259" key="1">
    <source>
        <dbReference type="Pfam" id="PF18082"/>
    </source>
</evidence>
<accession>A0A9D2SCG0</accession>
<reference evidence="3" key="2">
    <citation type="submission" date="2021-04" db="EMBL/GenBank/DDBJ databases">
        <authorList>
            <person name="Gilroy R."/>
        </authorList>
    </citation>
    <scope>NUCLEOTIDE SEQUENCE</scope>
    <source>
        <strain evidence="3">USAMLcec3-2134</strain>
    </source>
</reference>
<dbReference type="Gene3D" id="3.40.630.120">
    <property type="match status" value="1"/>
</dbReference>
<protein>
    <submittedName>
        <fullName evidence="3">Uncharacterized protein</fullName>
    </submittedName>
</protein>
<reference evidence="3" key="1">
    <citation type="journal article" date="2021" name="PeerJ">
        <title>Extensive microbial diversity within the chicken gut microbiome revealed by metagenomics and culture.</title>
        <authorList>
            <person name="Gilroy R."/>
            <person name="Ravi A."/>
            <person name="Getino M."/>
            <person name="Pursley I."/>
            <person name="Horton D.L."/>
            <person name="Alikhan N.F."/>
            <person name="Baker D."/>
            <person name="Gharbi K."/>
            <person name="Hall N."/>
            <person name="Watson M."/>
            <person name="Adriaenssens E.M."/>
            <person name="Foster-Nyarko E."/>
            <person name="Jarju S."/>
            <person name="Secka A."/>
            <person name="Antonio M."/>
            <person name="Oren A."/>
            <person name="Chaudhuri R.R."/>
            <person name="La Ragione R."/>
            <person name="Hildebrand F."/>
            <person name="Pallen M.J."/>
        </authorList>
    </citation>
    <scope>NUCLEOTIDE SEQUENCE</scope>
    <source>
        <strain evidence="3">USAMLcec3-2134</strain>
    </source>
</reference>
<dbReference type="Proteomes" id="UP000886883">
    <property type="component" value="Unassembled WGS sequence"/>
</dbReference>
<name>A0A9D2SCG0_9FIRM</name>
<organism evidence="3 4">
    <name type="scientific">Candidatus Eisenbergiella merdigallinarum</name>
    <dbReference type="NCBI Taxonomy" id="2838552"/>
    <lineage>
        <taxon>Bacteria</taxon>
        <taxon>Bacillati</taxon>
        <taxon>Bacillota</taxon>
        <taxon>Clostridia</taxon>
        <taxon>Lachnospirales</taxon>
        <taxon>Lachnospiraceae</taxon>
        <taxon>Eisenbergiella</taxon>
    </lineage>
</organism>
<dbReference type="Pfam" id="PF18082">
    <property type="entry name" value="NAT_N"/>
    <property type="match status" value="1"/>
</dbReference>
<gene>
    <name evidence="3" type="ORF">H9763_05480</name>
</gene>
<dbReference type="InterPro" id="IPR041273">
    <property type="entry name" value="NAT_N"/>
</dbReference>
<dbReference type="EMBL" id="DWXE01000018">
    <property type="protein sequence ID" value="HJB90905.1"/>
    <property type="molecule type" value="Genomic_DNA"/>
</dbReference>